<dbReference type="Gene3D" id="3.20.20.100">
    <property type="entry name" value="NADP-dependent oxidoreductase domain"/>
    <property type="match status" value="1"/>
</dbReference>
<dbReference type="PANTHER" id="PTHR43312">
    <property type="entry name" value="D-THREO-ALDOSE 1-DEHYDROGENASE"/>
    <property type="match status" value="1"/>
</dbReference>
<protein>
    <submittedName>
        <fullName evidence="2">Aldo/keto reductase</fullName>
    </submittedName>
</protein>
<reference evidence="2 3" key="1">
    <citation type="journal article" date="2015" name="Antonie Van Leeuwenhoek">
        <title>Streptomyces klenkii sp. nov., isolated from deep marine sediment.</title>
        <authorList>
            <person name="Veyisoglu A."/>
            <person name="Sahin N."/>
        </authorList>
    </citation>
    <scope>NUCLEOTIDE SEQUENCE [LARGE SCALE GENOMIC DNA]</scope>
    <source>
        <strain evidence="2 3">KCTC 29202</strain>
    </source>
</reference>
<dbReference type="RefSeq" id="WP_120760166.1">
    <property type="nucleotide sequence ID" value="NZ_RBAM01000040.1"/>
</dbReference>
<dbReference type="InterPro" id="IPR023210">
    <property type="entry name" value="NADP_OxRdtase_dom"/>
</dbReference>
<evidence type="ECO:0000313" key="2">
    <source>
        <dbReference type="EMBL" id="RKN59656.1"/>
    </source>
</evidence>
<keyword evidence="3" id="KW-1185">Reference proteome</keyword>
<name>A0A3B0AL54_9ACTN</name>
<feature type="domain" description="NADP-dependent oxidoreductase" evidence="1">
    <location>
        <begin position="12"/>
        <end position="230"/>
    </location>
</feature>
<evidence type="ECO:0000259" key="1">
    <source>
        <dbReference type="Pfam" id="PF00248"/>
    </source>
</evidence>
<dbReference type="OrthoDB" id="3848369at2"/>
<dbReference type="SUPFAM" id="SSF51430">
    <property type="entry name" value="NAD(P)-linked oxidoreductase"/>
    <property type="match status" value="1"/>
</dbReference>
<gene>
    <name evidence="2" type="ORF">D7231_34130</name>
</gene>
<dbReference type="InterPro" id="IPR036812">
    <property type="entry name" value="NAD(P)_OxRdtase_dom_sf"/>
</dbReference>
<organism evidence="2 3">
    <name type="scientific">Streptomyces klenkii</name>
    <dbReference type="NCBI Taxonomy" id="1420899"/>
    <lineage>
        <taxon>Bacteria</taxon>
        <taxon>Bacillati</taxon>
        <taxon>Actinomycetota</taxon>
        <taxon>Actinomycetes</taxon>
        <taxon>Kitasatosporales</taxon>
        <taxon>Streptomycetaceae</taxon>
        <taxon>Streptomyces</taxon>
    </lineage>
</organism>
<dbReference type="InterPro" id="IPR053135">
    <property type="entry name" value="AKR2_Oxidoreductase"/>
</dbReference>
<dbReference type="AlphaFoldDB" id="A0A3B0AL54"/>
<dbReference type="Proteomes" id="UP000270343">
    <property type="component" value="Unassembled WGS sequence"/>
</dbReference>
<dbReference type="PANTHER" id="PTHR43312:SF1">
    <property type="entry name" value="NADP-DEPENDENT OXIDOREDUCTASE DOMAIN-CONTAINING PROTEIN"/>
    <property type="match status" value="1"/>
</dbReference>
<dbReference type="Pfam" id="PF00248">
    <property type="entry name" value="Aldo_ket_red"/>
    <property type="match status" value="1"/>
</dbReference>
<dbReference type="EMBL" id="RBAM01000040">
    <property type="protein sequence ID" value="RKN59656.1"/>
    <property type="molecule type" value="Genomic_DNA"/>
</dbReference>
<accession>A0A3B0AL54</accession>
<evidence type="ECO:0000313" key="3">
    <source>
        <dbReference type="Proteomes" id="UP000270343"/>
    </source>
</evidence>
<proteinExistence type="predicted"/>
<sequence length="300" mass="31691">MSAVLGLGTYKVRDAEAAARTACAAGAAWVDTAPNYQGGRAHAALGPVLADHPQVKIATKTGFFTPQQGRAAVAAGVLEEEQTRAGHCLAPRFVRWQVEQSLVELGRADIVFLHNPEHAAPHQANARMRQMWEAFVVLEELAHAERIGGYGIATWSGIESGAFAVRDLLALARYAAGQDRHHLMALQIPVSLVKDTPIRQALDGRGPLVQARAAGLTTFASAPLHSGALPDLLTPELVDLIRPGLSPAAACLLVAASTPSLDTILLSASSSPHWAEASRAVALPLETSRLKEVLDVCAAR</sequence>
<comment type="caution">
    <text evidence="2">The sequence shown here is derived from an EMBL/GenBank/DDBJ whole genome shotgun (WGS) entry which is preliminary data.</text>
</comment>